<dbReference type="GO" id="GO:0070006">
    <property type="term" value="F:metalloaminopeptidase activity"/>
    <property type="evidence" value="ECO:0007669"/>
    <property type="project" value="InterPro"/>
</dbReference>
<dbReference type="OrthoDB" id="9806388at2"/>
<dbReference type="InterPro" id="IPR036005">
    <property type="entry name" value="Creatinase/aminopeptidase-like"/>
</dbReference>
<evidence type="ECO:0000256" key="2">
    <source>
        <dbReference type="ARBA" id="ARBA00001936"/>
    </source>
</evidence>
<evidence type="ECO:0000256" key="3">
    <source>
        <dbReference type="ARBA" id="ARBA00008766"/>
    </source>
</evidence>
<keyword evidence="9" id="KW-0645">Protease</keyword>
<dbReference type="InterPro" id="IPR000994">
    <property type="entry name" value="Pept_M24"/>
</dbReference>
<name>A0A1I2LQE2_9CLOT</name>
<keyword evidence="7" id="KW-0464">Manganese</keyword>
<dbReference type="CDD" id="cd01087">
    <property type="entry name" value="Prolidase"/>
    <property type="match status" value="1"/>
</dbReference>
<dbReference type="GO" id="GO:0006508">
    <property type="term" value="P:proteolysis"/>
    <property type="evidence" value="ECO:0007669"/>
    <property type="project" value="TreeGrafter"/>
</dbReference>
<dbReference type="PANTHER" id="PTHR43226:SF4">
    <property type="entry name" value="XAA-PRO AMINOPEPTIDASE 3"/>
    <property type="match status" value="1"/>
</dbReference>
<dbReference type="SMART" id="SM01011">
    <property type="entry name" value="AMP_N"/>
    <property type="match status" value="1"/>
</dbReference>
<evidence type="ECO:0000313" key="10">
    <source>
        <dbReference type="Proteomes" id="UP000182135"/>
    </source>
</evidence>
<keyword evidence="10" id="KW-1185">Reference proteome</keyword>
<dbReference type="STRING" id="1529.SAMN04487885_11131"/>
<comment type="similarity">
    <text evidence="3">Belongs to the peptidase M24B family.</text>
</comment>
<evidence type="ECO:0000256" key="6">
    <source>
        <dbReference type="ARBA" id="ARBA00022801"/>
    </source>
</evidence>
<evidence type="ECO:0000256" key="7">
    <source>
        <dbReference type="ARBA" id="ARBA00023211"/>
    </source>
</evidence>
<evidence type="ECO:0000256" key="4">
    <source>
        <dbReference type="ARBA" id="ARBA00012574"/>
    </source>
</evidence>
<keyword evidence="5" id="KW-0479">Metal-binding</keyword>
<dbReference type="GO" id="GO:0030145">
    <property type="term" value="F:manganese ion binding"/>
    <property type="evidence" value="ECO:0007669"/>
    <property type="project" value="InterPro"/>
</dbReference>
<dbReference type="PANTHER" id="PTHR43226">
    <property type="entry name" value="XAA-PRO AMINOPEPTIDASE 3"/>
    <property type="match status" value="1"/>
</dbReference>
<dbReference type="AlphaFoldDB" id="A0A1I2LQE2"/>
<feature type="domain" description="Aminopeptidase P N-terminal" evidence="8">
    <location>
        <begin position="1"/>
        <end position="135"/>
    </location>
</feature>
<dbReference type="Pfam" id="PF05195">
    <property type="entry name" value="AMP_N"/>
    <property type="match status" value="1"/>
</dbReference>
<gene>
    <name evidence="9" type="ORF">SAMN04487885_11131</name>
</gene>
<organism evidence="9 10">
    <name type="scientific">Clostridium cadaveris</name>
    <dbReference type="NCBI Taxonomy" id="1529"/>
    <lineage>
        <taxon>Bacteria</taxon>
        <taxon>Bacillati</taxon>
        <taxon>Bacillota</taxon>
        <taxon>Clostridia</taxon>
        <taxon>Eubacteriales</taxon>
        <taxon>Clostridiaceae</taxon>
        <taxon>Clostridium</taxon>
    </lineage>
</organism>
<dbReference type="InterPro" id="IPR007865">
    <property type="entry name" value="Aminopep_P_N"/>
</dbReference>
<evidence type="ECO:0000313" key="9">
    <source>
        <dbReference type="EMBL" id="SFF80808.1"/>
    </source>
</evidence>
<dbReference type="Gene3D" id="3.90.230.10">
    <property type="entry name" value="Creatinase/methionine aminopeptidase superfamily"/>
    <property type="match status" value="1"/>
</dbReference>
<keyword evidence="9" id="KW-0031">Aminopeptidase</keyword>
<dbReference type="eggNOG" id="COG0006">
    <property type="taxonomic scope" value="Bacteria"/>
</dbReference>
<comment type="cofactor">
    <cofactor evidence="2">
        <name>Mn(2+)</name>
        <dbReference type="ChEBI" id="CHEBI:29035"/>
    </cofactor>
</comment>
<dbReference type="Proteomes" id="UP000182135">
    <property type="component" value="Unassembled WGS sequence"/>
</dbReference>
<protein>
    <recommendedName>
        <fullName evidence="4">Xaa-Pro aminopeptidase</fullName>
        <ecNumber evidence="4">3.4.11.9</ecNumber>
    </recommendedName>
</protein>
<dbReference type="Pfam" id="PF00557">
    <property type="entry name" value="Peptidase_M24"/>
    <property type="match status" value="1"/>
</dbReference>
<dbReference type="EMBL" id="FOOE01000011">
    <property type="protein sequence ID" value="SFF80808.1"/>
    <property type="molecule type" value="Genomic_DNA"/>
</dbReference>
<sequence length="414" mass="47064">MNKEVFISNRKRLMERLEDNSILVMFAGQPPKKSADESYPFTPNRNFYYLTGINEPDVVLLVLKRDGIVEETVFIKKADPVMERWVGKTISSEEAKAFSGVDDIKYLDDLQGELHRLIFAKGLKNVYLNLEKDSFTSRTTQEEEFAEILKNKYPYVVIENVFNHISALRQIKCKEEIEAIREAGKITIEGVEALMKNAKPGMMEYQLEAYFDFVLKQHGVTDYAFKTIAAAGKNATVLHYSENNSEIKDGDLILFDLGAQLNYYNSDISRTFPVNGKFTERQKTIYNIVLKAYEDTMKVIKPGVPFVELNKETRRSLAASLKEIGLIKKDEELSEYYFHGVSHHLGLDTHDVGSRESVLEEGVVLTVEPGLYIAEEGIGIRIEDDVVVTKDGCEIITSGMMKTVEEIEAFMANR</sequence>
<comment type="catalytic activity">
    <reaction evidence="1">
        <text>Release of any N-terminal amino acid, including proline, that is linked to proline, even from a dipeptide or tripeptide.</text>
        <dbReference type="EC" id="3.4.11.9"/>
    </reaction>
</comment>
<dbReference type="RefSeq" id="WP_027638483.1">
    <property type="nucleotide sequence ID" value="NZ_CABMJC010000005.1"/>
</dbReference>
<reference evidence="9 10" key="1">
    <citation type="submission" date="2016-10" db="EMBL/GenBank/DDBJ databases">
        <authorList>
            <person name="de Groot N.N."/>
        </authorList>
    </citation>
    <scope>NUCLEOTIDE SEQUENCE [LARGE SCALE GENOMIC DNA]</scope>
    <source>
        <strain evidence="9 10">NLAE-zl-G419</strain>
    </source>
</reference>
<dbReference type="GO" id="GO:0005829">
    <property type="term" value="C:cytosol"/>
    <property type="evidence" value="ECO:0007669"/>
    <property type="project" value="TreeGrafter"/>
</dbReference>
<dbReference type="EC" id="3.4.11.9" evidence="4"/>
<keyword evidence="6" id="KW-0378">Hydrolase</keyword>
<dbReference type="Gene3D" id="3.40.350.10">
    <property type="entry name" value="Creatinase/prolidase N-terminal domain"/>
    <property type="match status" value="1"/>
</dbReference>
<evidence type="ECO:0000256" key="1">
    <source>
        <dbReference type="ARBA" id="ARBA00001424"/>
    </source>
</evidence>
<proteinExistence type="inferred from homology"/>
<dbReference type="SUPFAM" id="SSF53092">
    <property type="entry name" value="Creatinase/prolidase N-terminal domain"/>
    <property type="match status" value="1"/>
</dbReference>
<evidence type="ECO:0000259" key="8">
    <source>
        <dbReference type="SMART" id="SM01011"/>
    </source>
</evidence>
<dbReference type="SUPFAM" id="SSF55920">
    <property type="entry name" value="Creatinase/aminopeptidase"/>
    <property type="match status" value="1"/>
</dbReference>
<accession>A0A1I2LQE2</accession>
<dbReference type="InterPro" id="IPR029149">
    <property type="entry name" value="Creatin/AminoP/Spt16_N"/>
</dbReference>
<dbReference type="InterPro" id="IPR052433">
    <property type="entry name" value="X-Pro_dipept-like"/>
</dbReference>
<evidence type="ECO:0000256" key="5">
    <source>
        <dbReference type="ARBA" id="ARBA00022723"/>
    </source>
</evidence>